<accession>A0A239BL53</accession>
<evidence type="ECO:0000313" key="1">
    <source>
        <dbReference type="EMBL" id="SNS08596.1"/>
    </source>
</evidence>
<reference evidence="2" key="1">
    <citation type="submission" date="2017-06" db="EMBL/GenBank/DDBJ databases">
        <authorList>
            <person name="Varghese N."/>
            <person name="Submissions S."/>
        </authorList>
    </citation>
    <scope>NUCLEOTIDE SEQUENCE [LARGE SCALE GENOMIC DNA]</scope>
    <source>
        <strain evidence="2">5C</strain>
    </source>
</reference>
<dbReference type="Proteomes" id="UP000198480">
    <property type="component" value="Unassembled WGS sequence"/>
</dbReference>
<dbReference type="RefSeq" id="WP_089238228.1">
    <property type="nucleotide sequence ID" value="NZ_FZOK01000003.1"/>
</dbReference>
<dbReference type="OrthoDB" id="840423at2"/>
<dbReference type="AlphaFoldDB" id="A0A239BL53"/>
<sequence>MKNQFKTSKVVRLVATGALSLMLVLNVMISLEFDKDNILPSIALIELGNKAMAIGEGEPDGGGLYKECWVTITSVKGYPARYCGTCTWIANSKGSGQGVCQEDPVIE</sequence>
<gene>
    <name evidence="1" type="ORF">SAMN06295967_10377</name>
</gene>
<organism evidence="1 2">
    <name type="scientific">Belliella buryatensis</name>
    <dbReference type="NCBI Taxonomy" id="1500549"/>
    <lineage>
        <taxon>Bacteria</taxon>
        <taxon>Pseudomonadati</taxon>
        <taxon>Bacteroidota</taxon>
        <taxon>Cytophagia</taxon>
        <taxon>Cytophagales</taxon>
        <taxon>Cyclobacteriaceae</taxon>
        <taxon>Belliella</taxon>
    </lineage>
</organism>
<dbReference type="EMBL" id="FZOK01000003">
    <property type="protein sequence ID" value="SNS08596.1"/>
    <property type="molecule type" value="Genomic_DNA"/>
</dbReference>
<evidence type="ECO:0000313" key="2">
    <source>
        <dbReference type="Proteomes" id="UP000198480"/>
    </source>
</evidence>
<protein>
    <submittedName>
        <fullName evidence="1">Uncharacterized protein</fullName>
    </submittedName>
</protein>
<keyword evidence="2" id="KW-1185">Reference proteome</keyword>
<name>A0A239BL53_9BACT</name>
<proteinExistence type="predicted"/>